<evidence type="ECO:0000313" key="8">
    <source>
        <dbReference type="EMBL" id="VAX19326.1"/>
    </source>
</evidence>
<name>A0A3B1BLV7_9ZZZZ</name>
<dbReference type="SFLD" id="SFLDS00029">
    <property type="entry name" value="Radical_SAM"/>
    <property type="match status" value="1"/>
</dbReference>
<keyword evidence="3" id="KW-0949">S-adenosyl-L-methionine</keyword>
<evidence type="ECO:0000256" key="6">
    <source>
        <dbReference type="ARBA" id="ARBA00023014"/>
    </source>
</evidence>
<evidence type="ECO:0000256" key="4">
    <source>
        <dbReference type="ARBA" id="ARBA00022723"/>
    </source>
</evidence>
<dbReference type="PROSITE" id="PS51918">
    <property type="entry name" value="RADICAL_SAM"/>
    <property type="match status" value="1"/>
</dbReference>
<dbReference type="InterPro" id="IPR016431">
    <property type="entry name" value="Pyrv-formate_lyase-activ_prd"/>
</dbReference>
<keyword evidence="6" id="KW-0411">Iron-sulfur</keyword>
<sequence length="319" mass="34643">MTGGKVKCVLCPFNCVLAEGKTGICGGKQNIGGELVAINYGLTTSLSLDPIEKKPLYHFLPGSGILSIGPNGCNMACNFCQNYGVSQEIASVQFIAPEKAVSIAVSSGSIGVAYTYAEPLIWFEYVLATSKAMRAKALKNVLVTNGFINPAPLEELLPWIDAMNIDIKSMDPAFYKKICKAKLEPALETLRHAARETHVEVTNLVIPGLNDSDENFIKLADFLAEINPLIPLHFSRYHPDYLQSAKPTPIKTLTRAADIASKKLKHVYIGNVPGEERNQTHCAECGMVIIERSGYKVLNINVPDGNCGFCGAKNEIIVK</sequence>
<dbReference type="GO" id="GO:0046872">
    <property type="term" value="F:metal ion binding"/>
    <property type="evidence" value="ECO:0007669"/>
    <property type="project" value="UniProtKB-KW"/>
</dbReference>
<evidence type="ECO:0000256" key="1">
    <source>
        <dbReference type="ARBA" id="ARBA00001966"/>
    </source>
</evidence>
<protein>
    <submittedName>
        <fullName evidence="8">COG1180: Radical SAM, Pyruvate-formate lyase-activating enzyme like</fullName>
    </submittedName>
</protein>
<keyword evidence="8" id="KW-0670">Pyruvate</keyword>
<dbReference type="PANTHER" id="PTHR30352">
    <property type="entry name" value="PYRUVATE FORMATE-LYASE-ACTIVATING ENZYME"/>
    <property type="match status" value="1"/>
</dbReference>
<dbReference type="GO" id="GO:0051539">
    <property type="term" value="F:4 iron, 4 sulfur cluster binding"/>
    <property type="evidence" value="ECO:0007669"/>
    <property type="project" value="UniProtKB-KW"/>
</dbReference>
<accession>A0A3B1BLV7</accession>
<dbReference type="PIRSF" id="PIRSF004869">
    <property type="entry name" value="PflX_prd"/>
    <property type="match status" value="1"/>
</dbReference>
<evidence type="ECO:0000256" key="2">
    <source>
        <dbReference type="ARBA" id="ARBA00022485"/>
    </source>
</evidence>
<dbReference type="InterPro" id="IPR007197">
    <property type="entry name" value="rSAM"/>
</dbReference>
<dbReference type="SFLD" id="SFLDG01101">
    <property type="entry name" value="Uncharacterised_Radical_SAM_Su"/>
    <property type="match status" value="1"/>
</dbReference>
<dbReference type="NCBIfam" id="TIGR04337">
    <property type="entry name" value="AmmeMemoSam_rS"/>
    <property type="match status" value="1"/>
</dbReference>
<keyword evidence="2" id="KW-0004">4Fe-4S</keyword>
<dbReference type="PANTHER" id="PTHR30352:SF5">
    <property type="entry name" value="PYRUVATE FORMATE-LYASE 1-ACTIVATING ENZYME"/>
    <property type="match status" value="1"/>
</dbReference>
<evidence type="ECO:0000256" key="3">
    <source>
        <dbReference type="ARBA" id="ARBA00022691"/>
    </source>
</evidence>
<keyword evidence="4" id="KW-0479">Metal-binding</keyword>
<evidence type="ECO:0000256" key="5">
    <source>
        <dbReference type="ARBA" id="ARBA00023004"/>
    </source>
</evidence>
<dbReference type="AlphaFoldDB" id="A0A3B1BLV7"/>
<reference evidence="8" key="1">
    <citation type="submission" date="2018-06" db="EMBL/GenBank/DDBJ databases">
        <authorList>
            <person name="Zhirakovskaya E."/>
        </authorList>
    </citation>
    <scope>NUCLEOTIDE SEQUENCE</scope>
</reference>
<dbReference type="InterPro" id="IPR034457">
    <property type="entry name" value="Organic_radical-activating"/>
</dbReference>
<feature type="domain" description="Radical SAM core" evidence="7">
    <location>
        <begin position="58"/>
        <end position="263"/>
    </location>
</feature>
<organism evidence="8">
    <name type="scientific">hydrothermal vent metagenome</name>
    <dbReference type="NCBI Taxonomy" id="652676"/>
    <lineage>
        <taxon>unclassified sequences</taxon>
        <taxon>metagenomes</taxon>
        <taxon>ecological metagenomes</taxon>
    </lineage>
</organism>
<gene>
    <name evidence="8" type="ORF">MNBD_NITROSPINAE02-886</name>
</gene>
<keyword evidence="8" id="KW-0456">Lyase</keyword>
<dbReference type="CDD" id="cd01335">
    <property type="entry name" value="Radical_SAM"/>
    <property type="match status" value="1"/>
</dbReference>
<dbReference type="InterPro" id="IPR058240">
    <property type="entry name" value="rSAM_sf"/>
</dbReference>
<comment type="cofactor">
    <cofactor evidence="1">
        <name>[4Fe-4S] cluster</name>
        <dbReference type="ChEBI" id="CHEBI:49883"/>
    </cofactor>
</comment>
<dbReference type="Gene3D" id="3.20.20.70">
    <property type="entry name" value="Aldolase class I"/>
    <property type="match status" value="1"/>
</dbReference>
<keyword evidence="5" id="KW-0408">Iron</keyword>
<dbReference type="InterPro" id="IPR013785">
    <property type="entry name" value="Aldolase_TIM"/>
</dbReference>
<dbReference type="EMBL" id="UOGE01000044">
    <property type="protein sequence ID" value="VAX19326.1"/>
    <property type="molecule type" value="Genomic_DNA"/>
</dbReference>
<dbReference type="GO" id="GO:0016829">
    <property type="term" value="F:lyase activity"/>
    <property type="evidence" value="ECO:0007669"/>
    <property type="project" value="UniProtKB-KW"/>
</dbReference>
<evidence type="ECO:0000259" key="7">
    <source>
        <dbReference type="PROSITE" id="PS51918"/>
    </source>
</evidence>
<dbReference type="InterPro" id="IPR027596">
    <property type="entry name" value="AmmeMemoSam_rS"/>
</dbReference>
<proteinExistence type="predicted"/>
<dbReference type="Pfam" id="PF04055">
    <property type="entry name" value="Radical_SAM"/>
    <property type="match status" value="1"/>
</dbReference>
<dbReference type="SUPFAM" id="SSF102114">
    <property type="entry name" value="Radical SAM enzymes"/>
    <property type="match status" value="1"/>
</dbReference>